<sequence length="250" mass="27075">MSYASATQPSSSFVPVPRLNVEYSVWIRTVQALMTWLFASISESMLGHVIHSIAENLAAAGQALTDDDLLLYILGSLDSEYDSVIVNLTSRPEAISLPEAQFMLWNQEIRIDQAHSISLVDPHFANLAQKNGGRSGFSKNGGSISGHYNNGGRGNRGGGGFRGCPRGRGDQGRGDHRPQSGSSSTPLTYVASSTTVNDPSWYIESGATDHITSDLANQTVSSDYKGKEKIQVGNSNNLSIFTYWPYYNCS</sequence>
<feature type="compositionally biased region" description="Gly residues" evidence="1">
    <location>
        <begin position="149"/>
        <end position="162"/>
    </location>
</feature>
<dbReference type="Pfam" id="PF14223">
    <property type="entry name" value="Retrotran_gag_2"/>
    <property type="match status" value="1"/>
</dbReference>
<protein>
    <submittedName>
        <fullName evidence="2">Uncharacterized protein</fullName>
    </submittedName>
</protein>
<dbReference type="EMBL" id="JXTC01000338">
    <property type="protein sequence ID" value="PON63369.1"/>
    <property type="molecule type" value="Genomic_DNA"/>
</dbReference>
<dbReference type="PANTHER" id="PTHR47481:SF31">
    <property type="entry name" value="OS01G0873500 PROTEIN"/>
    <property type="match status" value="1"/>
</dbReference>
<dbReference type="InParanoid" id="A0A2P5CQN2"/>
<keyword evidence="3" id="KW-1185">Reference proteome</keyword>
<dbReference type="Proteomes" id="UP000237000">
    <property type="component" value="Unassembled WGS sequence"/>
</dbReference>
<name>A0A2P5CQN2_TREOI</name>
<evidence type="ECO:0000313" key="2">
    <source>
        <dbReference type="EMBL" id="PON63369.1"/>
    </source>
</evidence>
<evidence type="ECO:0000313" key="3">
    <source>
        <dbReference type="Proteomes" id="UP000237000"/>
    </source>
</evidence>
<gene>
    <name evidence="2" type="ORF">TorRG33x02_276610</name>
</gene>
<feature type="compositionally biased region" description="Basic and acidic residues" evidence="1">
    <location>
        <begin position="167"/>
        <end position="178"/>
    </location>
</feature>
<evidence type="ECO:0000256" key="1">
    <source>
        <dbReference type="SAM" id="MobiDB-lite"/>
    </source>
</evidence>
<feature type="compositionally biased region" description="Polar residues" evidence="1">
    <location>
        <begin position="180"/>
        <end position="190"/>
    </location>
</feature>
<proteinExistence type="predicted"/>
<accession>A0A2P5CQN2</accession>
<reference evidence="3" key="1">
    <citation type="submission" date="2016-06" db="EMBL/GenBank/DDBJ databases">
        <title>Parallel loss of symbiosis genes in relatives of nitrogen-fixing non-legume Parasponia.</title>
        <authorList>
            <person name="Van Velzen R."/>
            <person name="Holmer R."/>
            <person name="Bu F."/>
            <person name="Rutten L."/>
            <person name="Van Zeijl A."/>
            <person name="Liu W."/>
            <person name="Santuari L."/>
            <person name="Cao Q."/>
            <person name="Sharma T."/>
            <person name="Shen D."/>
            <person name="Roswanjaya Y."/>
            <person name="Wardhani T."/>
            <person name="Kalhor M.S."/>
            <person name="Jansen J."/>
            <person name="Van den Hoogen J."/>
            <person name="Gungor B."/>
            <person name="Hartog M."/>
            <person name="Hontelez J."/>
            <person name="Verver J."/>
            <person name="Yang W.-C."/>
            <person name="Schijlen E."/>
            <person name="Repin R."/>
            <person name="Schilthuizen M."/>
            <person name="Schranz E."/>
            <person name="Heidstra R."/>
            <person name="Miyata K."/>
            <person name="Fedorova E."/>
            <person name="Kohlen W."/>
            <person name="Bisseling T."/>
            <person name="Smit S."/>
            <person name="Geurts R."/>
        </authorList>
    </citation>
    <scope>NUCLEOTIDE SEQUENCE [LARGE SCALE GENOMIC DNA]</scope>
    <source>
        <strain evidence="3">cv. RG33-2</strain>
    </source>
</reference>
<dbReference type="PANTHER" id="PTHR47481">
    <property type="match status" value="1"/>
</dbReference>
<dbReference type="AlphaFoldDB" id="A0A2P5CQN2"/>
<feature type="region of interest" description="Disordered" evidence="1">
    <location>
        <begin position="131"/>
        <end position="190"/>
    </location>
</feature>
<feature type="compositionally biased region" description="Polar residues" evidence="1">
    <location>
        <begin position="137"/>
        <end position="148"/>
    </location>
</feature>
<dbReference type="OrthoDB" id="1912561at2759"/>
<organism evidence="2 3">
    <name type="scientific">Trema orientale</name>
    <name type="common">Charcoal tree</name>
    <name type="synonym">Celtis orientalis</name>
    <dbReference type="NCBI Taxonomy" id="63057"/>
    <lineage>
        <taxon>Eukaryota</taxon>
        <taxon>Viridiplantae</taxon>
        <taxon>Streptophyta</taxon>
        <taxon>Embryophyta</taxon>
        <taxon>Tracheophyta</taxon>
        <taxon>Spermatophyta</taxon>
        <taxon>Magnoliopsida</taxon>
        <taxon>eudicotyledons</taxon>
        <taxon>Gunneridae</taxon>
        <taxon>Pentapetalae</taxon>
        <taxon>rosids</taxon>
        <taxon>fabids</taxon>
        <taxon>Rosales</taxon>
        <taxon>Cannabaceae</taxon>
        <taxon>Trema</taxon>
    </lineage>
</organism>
<comment type="caution">
    <text evidence="2">The sequence shown here is derived from an EMBL/GenBank/DDBJ whole genome shotgun (WGS) entry which is preliminary data.</text>
</comment>